<gene>
    <name evidence="2" type="ORF">P775_03810</name>
</gene>
<dbReference type="AlphaFoldDB" id="A0A2G8RJ32"/>
<feature type="compositionally biased region" description="Basic and acidic residues" evidence="1">
    <location>
        <begin position="51"/>
        <end position="66"/>
    </location>
</feature>
<sequence>MRGISVPRILTGALVVQLIIGALLVLGDVRDGGFHLPGFGPAAPRLTEPVRPGDQRRTFNPSRDRPPTSPLRDAGTLPDRLTLTQEDGSLWRLEGGIEPGDASRIIAQIDAAEPAIQTLILQSPGGAVSDALDLGRHLRAQGLATRMLDGEYCYSACPYMLAGGATRDIATGASVGVHQHYFGQNTLLPAFVAVEDIQRGQGEVMIYLQEMGIDPLVMQHALTTPSDEIYVLLPEELEQYGFIQTQD</sequence>
<comment type="caution">
    <text evidence="2">The sequence shown here is derived from an EMBL/GenBank/DDBJ whole genome shotgun (WGS) entry which is preliminary data.</text>
</comment>
<dbReference type="InterPro" id="IPR029045">
    <property type="entry name" value="ClpP/crotonase-like_dom_sf"/>
</dbReference>
<keyword evidence="3" id="KW-1185">Reference proteome</keyword>
<dbReference type="Proteomes" id="UP000231259">
    <property type="component" value="Unassembled WGS sequence"/>
</dbReference>
<evidence type="ECO:0000313" key="3">
    <source>
        <dbReference type="Proteomes" id="UP000231259"/>
    </source>
</evidence>
<evidence type="ECO:0000313" key="2">
    <source>
        <dbReference type="EMBL" id="PIL21560.1"/>
    </source>
</evidence>
<dbReference type="Gene3D" id="3.90.226.10">
    <property type="entry name" value="2-enoyl-CoA Hydratase, Chain A, domain 1"/>
    <property type="match status" value="1"/>
</dbReference>
<evidence type="ECO:0000256" key="1">
    <source>
        <dbReference type="SAM" id="MobiDB-lite"/>
    </source>
</evidence>
<organism evidence="2 3">
    <name type="scientific">Puniceibacterium antarcticum</name>
    <dbReference type="NCBI Taxonomy" id="1206336"/>
    <lineage>
        <taxon>Bacteria</taxon>
        <taxon>Pseudomonadati</taxon>
        <taxon>Pseudomonadota</taxon>
        <taxon>Alphaproteobacteria</taxon>
        <taxon>Rhodobacterales</taxon>
        <taxon>Paracoccaceae</taxon>
        <taxon>Puniceibacterium</taxon>
    </lineage>
</organism>
<dbReference type="SUPFAM" id="SSF52096">
    <property type="entry name" value="ClpP/crotonase"/>
    <property type="match status" value="1"/>
</dbReference>
<evidence type="ECO:0008006" key="4">
    <source>
        <dbReference type="Google" id="ProtNLM"/>
    </source>
</evidence>
<reference evidence="2 3" key="1">
    <citation type="submission" date="2013-09" db="EMBL/GenBank/DDBJ databases">
        <title>Genome sequencing of Phaeobacter antarcticus sp. nov. SM1211.</title>
        <authorList>
            <person name="Zhang X.-Y."/>
            <person name="Liu C."/>
            <person name="Chen X.-L."/>
            <person name="Xie B.-B."/>
            <person name="Qin Q.-L."/>
            <person name="Rong J.-C."/>
            <person name="Zhang Y.-Z."/>
        </authorList>
    </citation>
    <scope>NUCLEOTIDE SEQUENCE [LARGE SCALE GENOMIC DNA]</scope>
    <source>
        <strain evidence="2 3">SM1211</strain>
    </source>
</reference>
<protein>
    <recommendedName>
        <fullName evidence="4">Periplasmic protein-like protein</fullName>
    </recommendedName>
</protein>
<dbReference type="RefSeq" id="WP_099909692.1">
    <property type="nucleotide sequence ID" value="NZ_AWWI01000031.1"/>
</dbReference>
<feature type="region of interest" description="Disordered" evidence="1">
    <location>
        <begin position="38"/>
        <end position="76"/>
    </location>
</feature>
<accession>A0A2G8RJ32</accession>
<proteinExistence type="predicted"/>
<dbReference type="EMBL" id="AWWI01000031">
    <property type="protein sequence ID" value="PIL21560.1"/>
    <property type="molecule type" value="Genomic_DNA"/>
</dbReference>
<name>A0A2G8RJ32_9RHOB</name>
<dbReference type="OrthoDB" id="5936191at2"/>